<proteinExistence type="predicted"/>
<organism evidence="1 2">
    <name type="scientific">Phytophthora nicotianae CJ01A1</name>
    <dbReference type="NCBI Taxonomy" id="1317063"/>
    <lineage>
        <taxon>Eukaryota</taxon>
        <taxon>Sar</taxon>
        <taxon>Stramenopiles</taxon>
        <taxon>Oomycota</taxon>
        <taxon>Peronosporomycetes</taxon>
        <taxon>Peronosporales</taxon>
        <taxon>Peronosporaceae</taxon>
        <taxon>Phytophthora</taxon>
    </lineage>
</organism>
<dbReference type="Proteomes" id="UP000018958">
    <property type="component" value="Unassembled WGS sequence"/>
</dbReference>
<evidence type="ECO:0000313" key="1">
    <source>
        <dbReference type="EMBL" id="ETP15401.1"/>
    </source>
</evidence>
<sequence length="74" mass="7952">MEEPDNAACADATCAEGTTKELRAGEACKEAVLDCLHFSRIRKSYAEAGKSPAPWQLRPQSLIVPSTAMLEQSA</sequence>
<name>W2WY12_PHYNI</name>
<evidence type="ECO:0000313" key="2">
    <source>
        <dbReference type="Proteomes" id="UP000018958"/>
    </source>
</evidence>
<dbReference type="AlphaFoldDB" id="W2WY12"/>
<protein>
    <submittedName>
        <fullName evidence="1">Uncharacterized protein</fullName>
    </submittedName>
</protein>
<comment type="caution">
    <text evidence="1">The sequence shown here is derived from an EMBL/GenBank/DDBJ whole genome shotgun (WGS) entry which is preliminary data.</text>
</comment>
<reference evidence="1 2" key="1">
    <citation type="submission" date="2013-11" db="EMBL/GenBank/DDBJ databases">
        <title>The Genome Sequence of Phytophthora parasitica CJ01A1.</title>
        <authorList>
            <consortium name="The Broad Institute Genomics Platform"/>
            <person name="Russ C."/>
            <person name="Tyler B."/>
            <person name="Panabieres F."/>
            <person name="Shan W."/>
            <person name="Tripathy S."/>
            <person name="Grunwald N."/>
            <person name="Machado M."/>
            <person name="Johnson C.S."/>
            <person name="Walker B."/>
            <person name="Young S.K."/>
            <person name="Zeng Q."/>
            <person name="Gargeya S."/>
            <person name="Fitzgerald M."/>
            <person name="Haas B."/>
            <person name="Abouelleil A."/>
            <person name="Allen A.W."/>
            <person name="Alvarado L."/>
            <person name="Arachchi H.M."/>
            <person name="Berlin A.M."/>
            <person name="Chapman S.B."/>
            <person name="Gainer-Dewar J."/>
            <person name="Goldberg J."/>
            <person name="Griggs A."/>
            <person name="Gujja S."/>
            <person name="Hansen M."/>
            <person name="Howarth C."/>
            <person name="Imamovic A."/>
            <person name="Ireland A."/>
            <person name="Larimer J."/>
            <person name="McCowan C."/>
            <person name="Murphy C."/>
            <person name="Pearson M."/>
            <person name="Poon T.W."/>
            <person name="Priest M."/>
            <person name="Roberts A."/>
            <person name="Saif S."/>
            <person name="Shea T."/>
            <person name="Sisk P."/>
            <person name="Sykes S."/>
            <person name="Wortman J."/>
            <person name="Nusbaum C."/>
            <person name="Birren B."/>
        </authorList>
    </citation>
    <scope>NUCLEOTIDE SEQUENCE [LARGE SCALE GENOMIC DNA]</scope>
    <source>
        <strain evidence="1 2">CJ01A1</strain>
    </source>
</reference>
<accession>W2WY12</accession>
<gene>
    <name evidence="1" type="ORF">F441_09825</name>
</gene>
<dbReference type="EMBL" id="ANIX01001972">
    <property type="protein sequence ID" value="ETP15401.1"/>
    <property type="molecule type" value="Genomic_DNA"/>
</dbReference>